<keyword evidence="2" id="KW-1185">Reference proteome</keyword>
<reference evidence="1 2" key="1">
    <citation type="journal article" date="2019" name="Sci. Rep.">
        <title>Orb-weaving spider Araneus ventricosus genome elucidates the spidroin gene catalogue.</title>
        <authorList>
            <person name="Kono N."/>
            <person name="Nakamura H."/>
            <person name="Ohtoshi R."/>
            <person name="Moran D.A.P."/>
            <person name="Shinohara A."/>
            <person name="Yoshida Y."/>
            <person name="Fujiwara M."/>
            <person name="Mori M."/>
            <person name="Tomita M."/>
            <person name="Arakawa K."/>
        </authorList>
    </citation>
    <scope>NUCLEOTIDE SEQUENCE [LARGE SCALE GENOMIC DNA]</scope>
</reference>
<name>A0A4Y2CZQ6_ARAVE</name>
<dbReference type="AlphaFoldDB" id="A0A4Y2CZQ6"/>
<sequence>MLAGNWKMCSDSPLPILKERQGCDKIKQRATLPKANYIACYTTKPKCKTNFIPKKETCHCILYRTLPEIPKETGRPILNINTNGISSGILCFPNRWKLVVYYVGDYTEGL</sequence>
<protein>
    <submittedName>
        <fullName evidence="1">Uncharacterized protein</fullName>
    </submittedName>
</protein>
<dbReference type="EMBL" id="BGPR01000277">
    <property type="protein sequence ID" value="GBM09903.1"/>
    <property type="molecule type" value="Genomic_DNA"/>
</dbReference>
<gene>
    <name evidence="1" type="ORF">AVEN_241225_1</name>
</gene>
<comment type="caution">
    <text evidence="1">The sequence shown here is derived from an EMBL/GenBank/DDBJ whole genome shotgun (WGS) entry which is preliminary data.</text>
</comment>
<dbReference type="Proteomes" id="UP000499080">
    <property type="component" value="Unassembled WGS sequence"/>
</dbReference>
<accession>A0A4Y2CZQ6</accession>
<proteinExistence type="predicted"/>
<evidence type="ECO:0000313" key="2">
    <source>
        <dbReference type="Proteomes" id="UP000499080"/>
    </source>
</evidence>
<organism evidence="1 2">
    <name type="scientific">Araneus ventricosus</name>
    <name type="common">Orbweaver spider</name>
    <name type="synonym">Epeira ventricosa</name>
    <dbReference type="NCBI Taxonomy" id="182803"/>
    <lineage>
        <taxon>Eukaryota</taxon>
        <taxon>Metazoa</taxon>
        <taxon>Ecdysozoa</taxon>
        <taxon>Arthropoda</taxon>
        <taxon>Chelicerata</taxon>
        <taxon>Arachnida</taxon>
        <taxon>Araneae</taxon>
        <taxon>Araneomorphae</taxon>
        <taxon>Entelegynae</taxon>
        <taxon>Araneoidea</taxon>
        <taxon>Araneidae</taxon>
        <taxon>Araneus</taxon>
    </lineage>
</organism>
<evidence type="ECO:0000313" key="1">
    <source>
        <dbReference type="EMBL" id="GBM09903.1"/>
    </source>
</evidence>